<keyword evidence="1" id="KW-0732">Signal</keyword>
<organism evidence="3 4">
    <name type="scientific">Desulfonema ishimotonii</name>
    <dbReference type="NCBI Taxonomy" id="45657"/>
    <lineage>
        <taxon>Bacteria</taxon>
        <taxon>Pseudomonadati</taxon>
        <taxon>Thermodesulfobacteriota</taxon>
        <taxon>Desulfobacteria</taxon>
        <taxon>Desulfobacterales</taxon>
        <taxon>Desulfococcaceae</taxon>
        <taxon>Desulfonema</taxon>
    </lineage>
</organism>
<accession>A0A401FUT8</accession>
<feature type="domain" description="Fe/B12 periplasmic-binding" evidence="2">
    <location>
        <begin position="42"/>
        <end position="302"/>
    </location>
</feature>
<dbReference type="GO" id="GO:0071281">
    <property type="term" value="P:cellular response to iron ion"/>
    <property type="evidence" value="ECO:0007669"/>
    <property type="project" value="TreeGrafter"/>
</dbReference>
<reference evidence="4" key="1">
    <citation type="submission" date="2017-11" db="EMBL/GenBank/DDBJ databases">
        <authorList>
            <person name="Watanabe M."/>
            <person name="Kojima H."/>
        </authorList>
    </citation>
    <scope>NUCLEOTIDE SEQUENCE [LARGE SCALE GENOMIC DNA]</scope>
    <source>
        <strain evidence="4">Tokyo 01</strain>
    </source>
</reference>
<gene>
    <name evidence="3" type="ORF">DENIS_1685</name>
</gene>
<dbReference type="InterPro" id="IPR050902">
    <property type="entry name" value="ABC_Transporter_SBP"/>
</dbReference>
<dbReference type="RefSeq" id="WP_124328108.1">
    <property type="nucleotide sequence ID" value="NZ_BEXT01000001.1"/>
</dbReference>
<dbReference type="Gene3D" id="3.40.50.1980">
    <property type="entry name" value="Nitrogenase molybdenum iron protein domain"/>
    <property type="match status" value="2"/>
</dbReference>
<dbReference type="PROSITE" id="PS50983">
    <property type="entry name" value="FE_B12_PBP"/>
    <property type="match status" value="1"/>
</dbReference>
<dbReference type="InterPro" id="IPR002491">
    <property type="entry name" value="ABC_transptr_periplasmic_BD"/>
</dbReference>
<dbReference type="PANTHER" id="PTHR30535">
    <property type="entry name" value="VITAMIN B12-BINDING PROTEIN"/>
    <property type="match status" value="1"/>
</dbReference>
<dbReference type="OrthoDB" id="9787772at2"/>
<keyword evidence="4" id="KW-1185">Reference proteome</keyword>
<comment type="caution">
    <text evidence="3">The sequence shown here is derived from an EMBL/GenBank/DDBJ whole genome shotgun (WGS) entry which is preliminary data.</text>
</comment>
<reference evidence="4" key="2">
    <citation type="submission" date="2019-01" db="EMBL/GenBank/DDBJ databases">
        <title>Genome sequence of Desulfonema ishimotonii strain Tokyo 01.</title>
        <authorList>
            <person name="Fukui M."/>
        </authorList>
    </citation>
    <scope>NUCLEOTIDE SEQUENCE [LARGE SCALE GENOMIC DNA]</scope>
    <source>
        <strain evidence="4">Tokyo 01</strain>
    </source>
</reference>
<feature type="chain" id="PRO_5019550946" evidence="1">
    <location>
        <begin position="24"/>
        <end position="306"/>
    </location>
</feature>
<dbReference type="Proteomes" id="UP000288096">
    <property type="component" value="Unassembled WGS sequence"/>
</dbReference>
<proteinExistence type="predicted"/>
<protein>
    <submittedName>
        <fullName evidence="3">ABC transporter substrate-binding protein</fullName>
    </submittedName>
</protein>
<dbReference type="Pfam" id="PF01497">
    <property type="entry name" value="Peripla_BP_2"/>
    <property type="match status" value="1"/>
</dbReference>
<dbReference type="SUPFAM" id="SSF53807">
    <property type="entry name" value="Helical backbone' metal receptor"/>
    <property type="match status" value="1"/>
</dbReference>
<evidence type="ECO:0000313" key="3">
    <source>
        <dbReference type="EMBL" id="GBC60726.1"/>
    </source>
</evidence>
<name>A0A401FUT8_9BACT</name>
<feature type="signal peptide" evidence="1">
    <location>
        <begin position="1"/>
        <end position="23"/>
    </location>
</feature>
<dbReference type="EMBL" id="BEXT01000001">
    <property type="protein sequence ID" value="GBC60726.1"/>
    <property type="molecule type" value="Genomic_DNA"/>
</dbReference>
<evidence type="ECO:0000313" key="4">
    <source>
        <dbReference type="Proteomes" id="UP000288096"/>
    </source>
</evidence>
<evidence type="ECO:0000256" key="1">
    <source>
        <dbReference type="SAM" id="SignalP"/>
    </source>
</evidence>
<dbReference type="PANTHER" id="PTHR30535:SF34">
    <property type="entry name" value="MOLYBDATE-BINDING PROTEIN MOLA"/>
    <property type="match status" value="1"/>
</dbReference>
<sequence length="306" mass="34944">MGNFYKLIGICTLMTVLVVPAYANTVTDRSGRTFEVRKPFQRIISLYGAHTENLFHLGLNKEIIGVSKSDTYPPEALKKSKFSYHDDAEKFMAFTPDLVLIRPMIARVYRQFIEKLEQAGITVISLQPVGIEDMYRYWRDLGVLTGRETEADTMIRTFRESVQTVRERTMAVPPENRKKVYFESIHNKMKTFSQNSMAMFVLETAGGINVAKDASQMRQTNIAAYGKERVLSKAREIDVYLAQYGSMNAVTVGQIRAEPGFQVIRAIRDSQVYLIDEMIVSRATFRLLEAIEQINRILYPDIAPGR</sequence>
<dbReference type="AlphaFoldDB" id="A0A401FUT8"/>
<evidence type="ECO:0000259" key="2">
    <source>
        <dbReference type="PROSITE" id="PS50983"/>
    </source>
</evidence>